<comment type="similarity">
    <text evidence="1">Belongs to the transposase 8 family.</text>
</comment>
<dbReference type="RefSeq" id="WP_114350719.1">
    <property type="nucleotide sequence ID" value="NZ_QPJL01000031.1"/>
</dbReference>
<dbReference type="GO" id="GO:0006313">
    <property type="term" value="P:DNA transposition"/>
    <property type="evidence" value="ECO:0007669"/>
    <property type="project" value="InterPro"/>
</dbReference>
<evidence type="ECO:0000313" key="3">
    <source>
        <dbReference type="Proteomes" id="UP000253345"/>
    </source>
</evidence>
<dbReference type="NCBIfam" id="NF047595">
    <property type="entry name" value="IS66_ISRel24_TnpA"/>
    <property type="match status" value="1"/>
</dbReference>
<sequence>MDTHSFSSQVEVLSVTDSGRRRRWSAAEKIRIVEESLSRPRSVALTARRHDISRALLTRWRKDYREGLLGNEPALTFAPVMIAAQPVPVSVSPAAELEISDAVTVAITLVNGRHLVVPAGIDPVILARLLPVLDSA</sequence>
<evidence type="ECO:0000313" key="2">
    <source>
        <dbReference type="EMBL" id="RCW78814.1"/>
    </source>
</evidence>
<comment type="caution">
    <text evidence="2">The sequence shown here is derived from an EMBL/GenBank/DDBJ whole genome shotgun (WGS) entry which is preliminary data.</text>
</comment>
<evidence type="ECO:0000256" key="1">
    <source>
        <dbReference type="ARBA" id="ARBA00009964"/>
    </source>
</evidence>
<gene>
    <name evidence="2" type="ORF">DFP89_13129</name>
</gene>
<reference evidence="2 3" key="1">
    <citation type="submission" date="2018-07" db="EMBL/GenBank/DDBJ databases">
        <title>Genomic Encyclopedia of Type Strains, Phase III (KMG-III): the genomes of soil and plant-associated and newly described type strains.</title>
        <authorList>
            <person name="Whitman W."/>
        </authorList>
    </citation>
    <scope>NUCLEOTIDE SEQUENCE [LARGE SCALE GENOMIC DNA]</scope>
    <source>
        <strain evidence="2 3">CECT 8525</strain>
    </source>
</reference>
<name>A0A368YKY5_9RHOB</name>
<dbReference type="Gene3D" id="1.10.10.10">
    <property type="entry name" value="Winged helix-like DNA-binding domain superfamily/Winged helix DNA-binding domain"/>
    <property type="match status" value="1"/>
</dbReference>
<dbReference type="OrthoDB" id="9800877at2"/>
<dbReference type="InterPro" id="IPR002514">
    <property type="entry name" value="Transposase_8"/>
</dbReference>
<dbReference type="InterPro" id="IPR010921">
    <property type="entry name" value="Trp_repressor/repl_initiator"/>
</dbReference>
<organism evidence="2 3">
    <name type="scientific">Paracoccus lutimaris</name>
    <dbReference type="NCBI Taxonomy" id="1490030"/>
    <lineage>
        <taxon>Bacteria</taxon>
        <taxon>Pseudomonadati</taxon>
        <taxon>Pseudomonadota</taxon>
        <taxon>Alphaproteobacteria</taxon>
        <taxon>Rhodobacterales</taxon>
        <taxon>Paracoccaceae</taxon>
        <taxon>Paracoccus</taxon>
    </lineage>
</organism>
<dbReference type="SUPFAM" id="SSF48295">
    <property type="entry name" value="TrpR-like"/>
    <property type="match status" value="1"/>
</dbReference>
<keyword evidence="3" id="KW-1185">Reference proteome</keyword>
<dbReference type="GO" id="GO:0004803">
    <property type="term" value="F:transposase activity"/>
    <property type="evidence" value="ECO:0007669"/>
    <property type="project" value="InterPro"/>
</dbReference>
<dbReference type="InterPro" id="IPR036388">
    <property type="entry name" value="WH-like_DNA-bd_sf"/>
</dbReference>
<dbReference type="Proteomes" id="UP000253345">
    <property type="component" value="Unassembled WGS sequence"/>
</dbReference>
<dbReference type="GO" id="GO:0043565">
    <property type="term" value="F:sequence-specific DNA binding"/>
    <property type="evidence" value="ECO:0007669"/>
    <property type="project" value="InterPro"/>
</dbReference>
<dbReference type="PANTHER" id="PTHR37936">
    <property type="entry name" value="TRANSPOSASE INSC FOR INSERTION ELEMENT IS2A-RELATED"/>
    <property type="match status" value="1"/>
</dbReference>
<dbReference type="Pfam" id="PF01527">
    <property type="entry name" value="HTH_Tnp_1"/>
    <property type="match status" value="1"/>
</dbReference>
<dbReference type="PANTHER" id="PTHR37936:SF3">
    <property type="entry name" value="TRANSPOSASE INSC FOR INSERTION ELEMENT IS2A-RELATED"/>
    <property type="match status" value="1"/>
</dbReference>
<accession>A0A368YKY5</accession>
<dbReference type="EMBL" id="QPJL01000031">
    <property type="protein sequence ID" value="RCW78814.1"/>
    <property type="molecule type" value="Genomic_DNA"/>
</dbReference>
<protein>
    <submittedName>
        <fullName evidence="2">Transposase-like protein</fullName>
    </submittedName>
</protein>
<dbReference type="AlphaFoldDB" id="A0A368YKY5"/>
<proteinExistence type="inferred from homology"/>